<feature type="region of interest" description="Disordered" evidence="1">
    <location>
        <begin position="1"/>
        <end position="50"/>
    </location>
</feature>
<feature type="compositionally biased region" description="Polar residues" evidence="1">
    <location>
        <begin position="28"/>
        <end position="38"/>
    </location>
</feature>
<keyword evidence="3" id="KW-1185">Reference proteome</keyword>
<proteinExistence type="predicted"/>
<feature type="region of interest" description="Disordered" evidence="1">
    <location>
        <begin position="102"/>
        <end position="147"/>
    </location>
</feature>
<evidence type="ECO:0000313" key="2">
    <source>
        <dbReference type="EMBL" id="KAK4124443.1"/>
    </source>
</evidence>
<feature type="compositionally biased region" description="Low complexity" evidence="1">
    <location>
        <begin position="132"/>
        <end position="147"/>
    </location>
</feature>
<sequence>MSQQKTRVEIERPTVKHADTRAPHISIFRNQSTQSYWHSEQDPRPTGPLRKLQLSLLPHPMPAILQNPPEFLKQAPDFSQQPPYHEQLGMTRTIAISPLNKFKSRSNSSRPSHSDSSHQTAQSRQARIGTGPSPNKSLSSSNLPCSDPLSILQQASLDKQTGMMGATAHSRLNKSRSASNQARPPADSQQNQTGITQQLFQNSQAGVGKEASHQPDRSRCSSASQPHPFPGFLKDAPELFEPPSQTQQPGPSTKASLRDLKFSSQSTPAVAETRPVTPTADGDELPKSHWSDSDSDDSPKLTRIQRMRRAISFAKLRPKKSQALQAQGVDQAGTSSSSIGKRTSGSQDAKQQQG</sequence>
<feature type="compositionally biased region" description="Low complexity" evidence="1">
    <location>
        <begin position="333"/>
        <end position="346"/>
    </location>
</feature>
<comment type="caution">
    <text evidence="2">The sequence shown here is derived from an EMBL/GenBank/DDBJ whole genome shotgun (WGS) entry which is preliminary data.</text>
</comment>
<dbReference type="AlphaFoldDB" id="A0AAN6U146"/>
<reference evidence="2" key="1">
    <citation type="journal article" date="2023" name="Mol. Phylogenet. Evol.">
        <title>Genome-scale phylogeny and comparative genomics of the fungal order Sordariales.</title>
        <authorList>
            <person name="Hensen N."/>
            <person name="Bonometti L."/>
            <person name="Westerberg I."/>
            <person name="Brannstrom I.O."/>
            <person name="Guillou S."/>
            <person name="Cros-Aarteil S."/>
            <person name="Calhoun S."/>
            <person name="Haridas S."/>
            <person name="Kuo A."/>
            <person name="Mondo S."/>
            <person name="Pangilinan J."/>
            <person name="Riley R."/>
            <person name="LaButti K."/>
            <person name="Andreopoulos B."/>
            <person name="Lipzen A."/>
            <person name="Chen C."/>
            <person name="Yan M."/>
            <person name="Daum C."/>
            <person name="Ng V."/>
            <person name="Clum A."/>
            <person name="Steindorff A."/>
            <person name="Ohm R.A."/>
            <person name="Martin F."/>
            <person name="Silar P."/>
            <person name="Natvig D.O."/>
            <person name="Lalanne C."/>
            <person name="Gautier V."/>
            <person name="Ament-Velasquez S.L."/>
            <person name="Kruys A."/>
            <person name="Hutchinson M.I."/>
            <person name="Powell A.J."/>
            <person name="Barry K."/>
            <person name="Miller A.N."/>
            <person name="Grigoriev I.V."/>
            <person name="Debuchy R."/>
            <person name="Gladieux P."/>
            <person name="Hiltunen Thoren M."/>
            <person name="Johannesson H."/>
        </authorList>
    </citation>
    <scope>NUCLEOTIDE SEQUENCE</scope>
    <source>
        <strain evidence="2">CBS 731.68</strain>
    </source>
</reference>
<feature type="compositionally biased region" description="Basic and acidic residues" evidence="1">
    <location>
        <begin position="284"/>
        <end position="300"/>
    </location>
</feature>
<organism evidence="2 3">
    <name type="scientific">Parathielavia appendiculata</name>
    <dbReference type="NCBI Taxonomy" id="2587402"/>
    <lineage>
        <taxon>Eukaryota</taxon>
        <taxon>Fungi</taxon>
        <taxon>Dikarya</taxon>
        <taxon>Ascomycota</taxon>
        <taxon>Pezizomycotina</taxon>
        <taxon>Sordariomycetes</taxon>
        <taxon>Sordariomycetidae</taxon>
        <taxon>Sordariales</taxon>
        <taxon>Chaetomiaceae</taxon>
        <taxon>Parathielavia</taxon>
    </lineage>
</organism>
<reference evidence="2" key="2">
    <citation type="submission" date="2023-05" db="EMBL/GenBank/DDBJ databases">
        <authorList>
            <consortium name="Lawrence Berkeley National Laboratory"/>
            <person name="Steindorff A."/>
            <person name="Hensen N."/>
            <person name="Bonometti L."/>
            <person name="Westerberg I."/>
            <person name="Brannstrom I.O."/>
            <person name="Guillou S."/>
            <person name="Cros-Aarteil S."/>
            <person name="Calhoun S."/>
            <person name="Haridas S."/>
            <person name="Kuo A."/>
            <person name="Mondo S."/>
            <person name="Pangilinan J."/>
            <person name="Riley R."/>
            <person name="Labutti K."/>
            <person name="Andreopoulos B."/>
            <person name="Lipzen A."/>
            <person name="Chen C."/>
            <person name="Yanf M."/>
            <person name="Daum C."/>
            <person name="Ng V."/>
            <person name="Clum A."/>
            <person name="Ohm R."/>
            <person name="Martin F."/>
            <person name="Silar P."/>
            <person name="Natvig D."/>
            <person name="Lalanne C."/>
            <person name="Gautier V."/>
            <person name="Ament-Velasquez S.L."/>
            <person name="Kruys A."/>
            <person name="Hutchinson M.I."/>
            <person name="Powell A.J."/>
            <person name="Barry K."/>
            <person name="Miller A.N."/>
            <person name="Grigoriev I.V."/>
            <person name="Debuchy R."/>
            <person name="Gladieux P."/>
            <person name="Thoren M.H."/>
            <person name="Johannesson H."/>
        </authorList>
    </citation>
    <scope>NUCLEOTIDE SEQUENCE</scope>
    <source>
        <strain evidence="2">CBS 731.68</strain>
    </source>
</reference>
<accession>A0AAN6U146</accession>
<name>A0AAN6U146_9PEZI</name>
<feature type="compositionally biased region" description="Low complexity" evidence="1">
    <location>
        <begin position="242"/>
        <end position="253"/>
    </location>
</feature>
<feature type="compositionally biased region" description="Basic and acidic residues" evidence="1">
    <location>
        <begin position="210"/>
        <end position="219"/>
    </location>
</feature>
<dbReference type="RefSeq" id="XP_062648214.1">
    <property type="nucleotide sequence ID" value="XM_062787155.1"/>
</dbReference>
<feature type="region of interest" description="Disordered" evidence="1">
    <location>
        <begin position="161"/>
        <end position="354"/>
    </location>
</feature>
<dbReference type="EMBL" id="MU853227">
    <property type="protein sequence ID" value="KAK4124443.1"/>
    <property type="molecule type" value="Genomic_DNA"/>
</dbReference>
<protein>
    <submittedName>
        <fullName evidence="2">Uncharacterized protein</fullName>
    </submittedName>
</protein>
<evidence type="ECO:0000256" key="1">
    <source>
        <dbReference type="SAM" id="MobiDB-lite"/>
    </source>
</evidence>
<dbReference type="Proteomes" id="UP001302602">
    <property type="component" value="Unassembled WGS sequence"/>
</dbReference>
<gene>
    <name evidence="2" type="ORF">N657DRAFT_391513</name>
</gene>
<evidence type="ECO:0000313" key="3">
    <source>
        <dbReference type="Proteomes" id="UP001302602"/>
    </source>
</evidence>
<feature type="compositionally biased region" description="Basic and acidic residues" evidence="1">
    <location>
        <begin position="1"/>
        <end position="22"/>
    </location>
</feature>
<dbReference type="GeneID" id="87823925"/>
<feature type="compositionally biased region" description="Polar residues" evidence="1">
    <location>
        <begin position="175"/>
        <end position="205"/>
    </location>
</feature>